<evidence type="ECO:0000256" key="2">
    <source>
        <dbReference type="ARBA" id="ARBA00022723"/>
    </source>
</evidence>
<evidence type="ECO:0000256" key="1">
    <source>
        <dbReference type="ARBA" id="ARBA00005495"/>
    </source>
</evidence>
<protein>
    <submittedName>
        <fullName evidence="6">Glutathione-dependent formaldehyde-activating GFA</fullName>
    </submittedName>
</protein>
<dbReference type="GO" id="GO:0046872">
    <property type="term" value="F:metal ion binding"/>
    <property type="evidence" value="ECO:0007669"/>
    <property type="project" value="UniProtKB-KW"/>
</dbReference>
<reference evidence="6 7" key="1">
    <citation type="submission" date="2016-05" db="EMBL/GenBank/DDBJ databases">
        <title>A degradative enzymes factory behind the ericoid mycorrhizal symbiosis.</title>
        <authorList>
            <consortium name="DOE Joint Genome Institute"/>
            <person name="Martino E."/>
            <person name="Morin E."/>
            <person name="Grelet G."/>
            <person name="Kuo A."/>
            <person name="Kohler A."/>
            <person name="Daghino S."/>
            <person name="Barry K."/>
            <person name="Choi C."/>
            <person name="Cichocki N."/>
            <person name="Clum A."/>
            <person name="Copeland A."/>
            <person name="Hainaut M."/>
            <person name="Haridas S."/>
            <person name="Labutti K."/>
            <person name="Lindquist E."/>
            <person name="Lipzen A."/>
            <person name="Khouja H.-R."/>
            <person name="Murat C."/>
            <person name="Ohm R."/>
            <person name="Olson A."/>
            <person name="Spatafora J."/>
            <person name="Veneault-Fourrey C."/>
            <person name="Henrissat B."/>
            <person name="Grigoriev I."/>
            <person name="Martin F."/>
            <person name="Perotto S."/>
        </authorList>
    </citation>
    <scope>NUCLEOTIDE SEQUENCE [LARGE SCALE GENOMIC DNA]</scope>
    <source>
        <strain evidence="6 7">UAMH 7357</strain>
    </source>
</reference>
<sequence>MTSKNPFQLEGNCDCKHIRYRLEAKPLIIHCCHCRWCQRETGSSFALNAVIEASNVTILNTDPEIINTPSQSGRGQQIARCPKCRIAVWSNYPNAGPLVRFIRVGTLENPDAFSPDIHIYASSKQRWVVLDGKVPIVPEFYEIEKVWSRESLERWDALKPMIEEYRAKLAAGK</sequence>
<gene>
    <name evidence="6" type="ORF">NA56DRAFT_650141</name>
</gene>
<dbReference type="Pfam" id="PF04828">
    <property type="entry name" value="GFA"/>
    <property type="match status" value="1"/>
</dbReference>
<dbReference type="OrthoDB" id="406544at2759"/>
<keyword evidence="3" id="KW-0862">Zinc</keyword>
<dbReference type="AlphaFoldDB" id="A0A2J6PN15"/>
<dbReference type="STRING" id="1745343.A0A2J6PN15"/>
<keyword evidence="2" id="KW-0479">Metal-binding</keyword>
<accession>A0A2J6PN15</accession>
<dbReference type="GO" id="GO:0016846">
    <property type="term" value="F:carbon-sulfur lyase activity"/>
    <property type="evidence" value="ECO:0007669"/>
    <property type="project" value="InterPro"/>
</dbReference>
<evidence type="ECO:0000256" key="4">
    <source>
        <dbReference type="ARBA" id="ARBA00023239"/>
    </source>
</evidence>
<dbReference type="InterPro" id="IPR011057">
    <property type="entry name" value="Mss4-like_sf"/>
</dbReference>
<dbReference type="PROSITE" id="PS51891">
    <property type="entry name" value="CENP_V_GFA"/>
    <property type="match status" value="1"/>
</dbReference>
<name>A0A2J6PN15_9HELO</name>
<dbReference type="EMBL" id="KZ613513">
    <property type="protein sequence ID" value="PMD15431.1"/>
    <property type="molecule type" value="Genomic_DNA"/>
</dbReference>
<keyword evidence="4" id="KW-0456">Lyase</keyword>
<evidence type="ECO:0000313" key="6">
    <source>
        <dbReference type="EMBL" id="PMD15431.1"/>
    </source>
</evidence>
<dbReference type="PANTHER" id="PTHR33337">
    <property type="entry name" value="GFA DOMAIN-CONTAINING PROTEIN"/>
    <property type="match status" value="1"/>
</dbReference>
<evidence type="ECO:0000259" key="5">
    <source>
        <dbReference type="PROSITE" id="PS51891"/>
    </source>
</evidence>
<proteinExistence type="inferred from homology"/>
<evidence type="ECO:0000256" key="3">
    <source>
        <dbReference type="ARBA" id="ARBA00022833"/>
    </source>
</evidence>
<keyword evidence="7" id="KW-1185">Reference proteome</keyword>
<organism evidence="6 7">
    <name type="scientific">Hyaloscypha hepaticicola</name>
    <dbReference type="NCBI Taxonomy" id="2082293"/>
    <lineage>
        <taxon>Eukaryota</taxon>
        <taxon>Fungi</taxon>
        <taxon>Dikarya</taxon>
        <taxon>Ascomycota</taxon>
        <taxon>Pezizomycotina</taxon>
        <taxon>Leotiomycetes</taxon>
        <taxon>Helotiales</taxon>
        <taxon>Hyaloscyphaceae</taxon>
        <taxon>Hyaloscypha</taxon>
    </lineage>
</organism>
<dbReference type="Proteomes" id="UP000235672">
    <property type="component" value="Unassembled WGS sequence"/>
</dbReference>
<dbReference type="SUPFAM" id="SSF51316">
    <property type="entry name" value="Mss4-like"/>
    <property type="match status" value="1"/>
</dbReference>
<feature type="domain" description="CENP-V/GFA" evidence="5">
    <location>
        <begin position="9"/>
        <end position="142"/>
    </location>
</feature>
<dbReference type="InterPro" id="IPR006913">
    <property type="entry name" value="CENP-V/GFA"/>
</dbReference>
<dbReference type="Gene3D" id="3.90.1590.10">
    <property type="entry name" value="glutathione-dependent formaldehyde- activating enzyme (gfa)"/>
    <property type="match status" value="1"/>
</dbReference>
<evidence type="ECO:0000313" key="7">
    <source>
        <dbReference type="Proteomes" id="UP000235672"/>
    </source>
</evidence>
<comment type="similarity">
    <text evidence="1">Belongs to the Gfa family.</text>
</comment>
<dbReference type="PANTHER" id="PTHR33337:SF33">
    <property type="entry name" value="CENP-V_GFA DOMAIN-CONTAINING PROTEIN"/>
    <property type="match status" value="1"/>
</dbReference>